<protein>
    <submittedName>
        <fullName evidence="2">Uncharacterized protein</fullName>
    </submittedName>
</protein>
<sequence>MSSTAGPGSHSRQTRSGATFSAWDTPFSVVRAVASFNLKEAILQALYIQEIGHDLNDATDSPPAMDNIPRSADSSPLSSPLSSPPSSRAPSPALTPVSTVNPPSPVKSKKKTRRSKRHDKKETATGSNSTHRPPEPPGSTQKKSSKHNRNSTKHSHDSRANKRRKTRDPTNTEARPATVSRVLEQSVPLVANEDAERLTEESSGYIGRDYCDGSKATHNLDQVLAMGLELVKWDASFSAPIVDSGDRIFGALVEKPPNDPDWQSVQQDAADALEANRGHLHLSQEQMDHRRGPFPAVSRGNSMGGGQKYPKPLEESASNKRVVEHLVSLPAFNRLAGWASSAFAMWAPKLYKKYSDTMKNLKQHDPSFKFNWSTSIFAAATFNFGPQTVTYVHQDYLNYVFGWCAVTALGNYDYHRGGHLILWDLRLVIEFPPGATILIPSAYLRHSNTTIGPGERRYSFTQYTAGGIFRFVEDGFRTRASMSDRERKKKEKKARDGVSAGMNLYSTLAELRASSEQL</sequence>
<reference evidence="2 3" key="1">
    <citation type="submission" date="2024-01" db="EMBL/GenBank/DDBJ databases">
        <title>A draft genome for the cacao thread blight pathogen Marasmiellus scandens.</title>
        <authorList>
            <person name="Baruah I.K."/>
            <person name="Leung J."/>
            <person name="Bukari Y."/>
            <person name="Amoako-Attah I."/>
            <person name="Meinhardt L.W."/>
            <person name="Bailey B.A."/>
            <person name="Cohen S.P."/>
        </authorList>
    </citation>
    <scope>NUCLEOTIDE SEQUENCE [LARGE SCALE GENOMIC DNA]</scope>
    <source>
        <strain evidence="2 3">GH-19</strain>
    </source>
</reference>
<feature type="region of interest" description="Disordered" evidence="1">
    <location>
        <begin position="57"/>
        <end position="183"/>
    </location>
</feature>
<proteinExistence type="predicted"/>
<feature type="compositionally biased region" description="Basic residues" evidence="1">
    <location>
        <begin position="143"/>
        <end position="153"/>
    </location>
</feature>
<evidence type="ECO:0000313" key="3">
    <source>
        <dbReference type="Proteomes" id="UP001498398"/>
    </source>
</evidence>
<evidence type="ECO:0000256" key="1">
    <source>
        <dbReference type="SAM" id="MobiDB-lite"/>
    </source>
</evidence>
<accession>A0ABR1IIH8</accession>
<dbReference type="Gene3D" id="3.60.130.30">
    <property type="match status" value="1"/>
</dbReference>
<name>A0ABR1IIH8_9AGAR</name>
<evidence type="ECO:0000313" key="2">
    <source>
        <dbReference type="EMBL" id="KAK7433538.1"/>
    </source>
</evidence>
<organism evidence="2 3">
    <name type="scientific">Marasmiellus scandens</name>
    <dbReference type="NCBI Taxonomy" id="2682957"/>
    <lineage>
        <taxon>Eukaryota</taxon>
        <taxon>Fungi</taxon>
        <taxon>Dikarya</taxon>
        <taxon>Basidiomycota</taxon>
        <taxon>Agaricomycotina</taxon>
        <taxon>Agaricomycetes</taxon>
        <taxon>Agaricomycetidae</taxon>
        <taxon>Agaricales</taxon>
        <taxon>Marasmiineae</taxon>
        <taxon>Omphalotaceae</taxon>
        <taxon>Marasmiellus</taxon>
    </lineage>
</organism>
<dbReference type="EMBL" id="JBANRG010000153">
    <property type="protein sequence ID" value="KAK7433538.1"/>
    <property type="molecule type" value="Genomic_DNA"/>
</dbReference>
<comment type="caution">
    <text evidence="2">The sequence shown here is derived from an EMBL/GenBank/DDBJ whole genome shotgun (WGS) entry which is preliminary data.</text>
</comment>
<feature type="compositionally biased region" description="Low complexity" evidence="1">
    <location>
        <begin position="69"/>
        <end position="101"/>
    </location>
</feature>
<keyword evidence="3" id="KW-1185">Reference proteome</keyword>
<gene>
    <name evidence="2" type="ORF">VKT23_020740</name>
</gene>
<dbReference type="Proteomes" id="UP001498398">
    <property type="component" value="Unassembled WGS sequence"/>
</dbReference>
<feature type="compositionally biased region" description="Basic residues" evidence="1">
    <location>
        <begin position="107"/>
        <end position="119"/>
    </location>
</feature>